<feature type="compositionally biased region" description="Basic residues" evidence="8">
    <location>
        <begin position="286"/>
        <end position="301"/>
    </location>
</feature>
<dbReference type="PANTHER" id="PTHR13924:SF12">
    <property type="entry name" value="TRANSFORMING ACIDIC COILED-COIL-CONTAINING PROTEIN 1"/>
    <property type="match status" value="1"/>
</dbReference>
<dbReference type="Pfam" id="PF05010">
    <property type="entry name" value="TACC_C"/>
    <property type="match status" value="1"/>
</dbReference>
<feature type="region of interest" description="Disordered" evidence="8">
    <location>
        <begin position="483"/>
        <end position="503"/>
    </location>
</feature>
<keyword evidence="6" id="KW-0206">Cytoskeleton</keyword>
<dbReference type="Proteomes" id="UP000694621">
    <property type="component" value="Unplaced"/>
</dbReference>
<dbReference type="PANTHER" id="PTHR13924">
    <property type="entry name" value="TRANSFORMING ACIDIC COILED-COIL CONTAINING PROTEIN 1/2"/>
    <property type="match status" value="1"/>
</dbReference>
<dbReference type="GO" id="GO:0021987">
    <property type="term" value="P:cerebral cortex development"/>
    <property type="evidence" value="ECO:0007669"/>
    <property type="project" value="TreeGrafter"/>
</dbReference>
<reference evidence="10" key="1">
    <citation type="submission" date="2025-08" db="UniProtKB">
        <authorList>
            <consortium name="Ensembl"/>
        </authorList>
    </citation>
    <scope>IDENTIFICATION</scope>
</reference>
<dbReference type="InterPro" id="IPR039915">
    <property type="entry name" value="TACC"/>
</dbReference>
<sequence>MSWLSPVQWAKWTWSAVRGAGEEEDGEMREEEEDCPQEGDEEEEKSQSYSSDSEGQFETPETETPVHHALTDPAALAPPTGEPAGIDLDDDDQEIPVTKETEQISILHPQPLPSIMTVETAEDPTHTLSSQPVCNGHLPERSQTSVPKARPPSLKMKSPLNAVDPNEVDDEPPPLPKGSYSFDPNQCDLNFNPFASGSSKMQNSPVLPKGTYNFDPDNFDSLDSLDPFKSSSKGLALSSDSAKAETDPLPASSSIPKAQLPDPESNSQSEAGEENLGSKRIPQQKQGKRPGTKVTPKKQRAKALTDKSEVSEQPSHPECDSSAPLNVDDIPISKKSYNFDPNQWDDPNFNPFGGTSKMSNSPTLSKGAYTFDPDNFDDSVDPFKPSKAFGASNDSTKAETEISVDILDKQTNQERPLVEERKARQSPKKNKDRIITNTCKVKKYENKSLVQDVCSQGEEVQEEPVSPLELPVQHATDEEKLASTGMVQKEPNEKNTDDLPVGKTDHFSEKEICTPTEGLCKSQALIGCEKMEKVSPSLDSIPLSEMDKAAVLTLIREEIITKEIEANEWKRKYEDSRMELTEMRKIVAEYEKTVAQMIEDEQRKTMGSQKSVQQLTLERDQALADLNSVERSLSDLFRRYENMKTVLEGFKKNEEVLKKCAQEYLARVKQEEQRYHTLKLHAEEKLDKANEEIAQVRSRANAESVALNASLRKEQMKVESLERALEQKNQEMEELTKICDELIAKLGTTD</sequence>
<keyword evidence="3" id="KW-0963">Cytoplasm</keyword>
<feature type="region of interest" description="Disordered" evidence="8">
    <location>
        <begin position="12"/>
        <end position="94"/>
    </location>
</feature>
<dbReference type="AlphaFoldDB" id="A0A8B9L3B8"/>
<evidence type="ECO:0000256" key="1">
    <source>
        <dbReference type="ARBA" id="ARBA00004245"/>
    </source>
</evidence>
<feature type="compositionally biased region" description="Polar residues" evidence="8">
    <location>
        <begin position="47"/>
        <end position="56"/>
    </location>
</feature>
<evidence type="ECO:0000256" key="6">
    <source>
        <dbReference type="ARBA" id="ARBA00023212"/>
    </source>
</evidence>
<dbReference type="InterPro" id="IPR007707">
    <property type="entry name" value="TACC_C"/>
</dbReference>
<dbReference type="GO" id="GO:0007052">
    <property type="term" value="P:mitotic spindle organization"/>
    <property type="evidence" value="ECO:0007669"/>
    <property type="project" value="InterPro"/>
</dbReference>
<evidence type="ECO:0000256" key="7">
    <source>
        <dbReference type="SAM" id="Coils"/>
    </source>
</evidence>
<feature type="compositionally biased region" description="Basic and acidic residues" evidence="8">
    <location>
        <begin position="396"/>
        <end position="423"/>
    </location>
</feature>
<feature type="region of interest" description="Disordered" evidence="8">
    <location>
        <begin position="119"/>
        <end position="360"/>
    </location>
</feature>
<keyword evidence="5 7" id="KW-0175">Coiled coil</keyword>
<dbReference type="OrthoDB" id="10255048at2759"/>
<feature type="compositionally biased region" description="Low complexity" evidence="8">
    <location>
        <begin position="229"/>
        <end position="241"/>
    </location>
</feature>
<dbReference type="FunFam" id="1.20.5.1700:FF:000001">
    <property type="entry name" value="Transforming acidic coiled-coil-containing protein 1 isoform 2"/>
    <property type="match status" value="1"/>
</dbReference>
<dbReference type="GO" id="GO:0005856">
    <property type="term" value="C:cytoskeleton"/>
    <property type="evidence" value="ECO:0007669"/>
    <property type="project" value="UniProtKB-SubCell"/>
</dbReference>
<comment type="subcellular location">
    <subcellularLocation>
        <location evidence="1">Cytoplasm</location>
        <location evidence="1">Cytoskeleton</location>
    </subcellularLocation>
</comment>
<feature type="coiled-coil region" evidence="7">
    <location>
        <begin position="573"/>
        <end position="632"/>
    </location>
</feature>
<keyword evidence="4" id="KW-0597">Phosphoprotein</keyword>
<dbReference type="GO" id="GO:0007097">
    <property type="term" value="P:nuclear migration"/>
    <property type="evidence" value="ECO:0007669"/>
    <property type="project" value="TreeGrafter"/>
</dbReference>
<feature type="coiled-coil region" evidence="7">
    <location>
        <begin position="679"/>
        <end position="745"/>
    </location>
</feature>
<evidence type="ECO:0000256" key="4">
    <source>
        <dbReference type="ARBA" id="ARBA00022553"/>
    </source>
</evidence>
<feature type="compositionally biased region" description="Acidic residues" evidence="8">
    <location>
        <begin position="22"/>
        <end position="44"/>
    </location>
</feature>
<evidence type="ECO:0000256" key="8">
    <source>
        <dbReference type="SAM" id="MobiDB-lite"/>
    </source>
</evidence>
<dbReference type="KEGG" id="amex:103022592"/>
<dbReference type="OMA" id="DISMHQT"/>
<dbReference type="GO" id="GO:0005737">
    <property type="term" value="C:cytoplasm"/>
    <property type="evidence" value="ECO:0007669"/>
    <property type="project" value="TreeGrafter"/>
</dbReference>
<evidence type="ECO:0000256" key="5">
    <source>
        <dbReference type="ARBA" id="ARBA00023054"/>
    </source>
</evidence>
<feature type="compositionally biased region" description="Basic and acidic residues" evidence="8">
    <location>
        <begin position="303"/>
        <end position="319"/>
    </location>
</feature>
<feature type="compositionally biased region" description="Polar residues" evidence="8">
    <location>
        <begin position="182"/>
        <end position="205"/>
    </location>
</feature>
<name>A0A8B9L3B8_ASTMX</name>
<dbReference type="CTD" id="6867"/>
<accession>A0A8B9L3B8</accession>
<organism evidence="10 11">
    <name type="scientific">Astyanax mexicanus</name>
    <name type="common">Blind cave fish</name>
    <name type="synonym">Astyanax fasciatus mexicanus</name>
    <dbReference type="NCBI Taxonomy" id="7994"/>
    <lineage>
        <taxon>Eukaryota</taxon>
        <taxon>Metazoa</taxon>
        <taxon>Chordata</taxon>
        <taxon>Craniata</taxon>
        <taxon>Vertebrata</taxon>
        <taxon>Euteleostomi</taxon>
        <taxon>Actinopterygii</taxon>
        <taxon>Neopterygii</taxon>
        <taxon>Teleostei</taxon>
        <taxon>Ostariophysi</taxon>
        <taxon>Characiformes</taxon>
        <taxon>Characoidei</taxon>
        <taxon>Acestrorhamphidae</taxon>
        <taxon>Acestrorhamphinae</taxon>
        <taxon>Astyanax</taxon>
    </lineage>
</organism>
<feature type="domain" description="Transforming acidic coiled-coil-containing protein C-terminal" evidence="9">
    <location>
        <begin position="544"/>
        <end position="743"/>
    </location>
</feature>
<evidence type="ECO:0000256" key="2">
    <source>
        <dbReference type="ARBA" id="ARBA00009423"/>
    </source>
</evidence>
<evidence type="ECO:0000256" key="3">
    <source>
        <dbReference type="ARBA" id="ARBA00022490"/>
    </source>
</evidence>
<proteinExistence type="inferred from homology"/>
<comment type="similarity">
    <text evidence="2">Belongs to the TACC family.</text>
</comment>
<dbReference type="Gene3D" id="1.20.5.1700">
    <property type="match status" value="1"/>
</dbReference>
<evidence type="ECO:0000259" key="9">
    <source>
        <dbReference type="Pfam" id="PF05010"/>
    </source>
</evidence>
<feature type="region of interest" description="Disordered" evidence="8">
    <location>
        <begin position="387"/>
        <end position="434"/>
    </location>
</feature>
<dbReference type="Ensembl" id="ENSAMXT00005048419.1">
    <property type="protein sequence ID" value="ENSAMXP00005044578.1"/>
    <property type="gene ID" value="ENSAMXG00005020683.1"/>
</dbReference>
<protein>
    <submittedName>
        <fullName evidence="10">Transforming, acidic coiled-coil containing protein 1</fullName>
    </submittedName>
</protein>
<dbReference type="GeneID" id="103022592"/>
<evidence type="ECO:0000313" key="11">
    <source>
        <dbReference type="Proteomes" id="UP000694621"/>
    </source>
</evidence>
<evidence type="ECO:0000313" key="10">
    <source>
        <dbReference type="Ensembl" id="ENSAMXP00005044578.1"/>
    </source>
</evidence>